<name>A0AAD9FU43_PAPLA</name>
<dbReference type="PANTHER" id="PTHR43035:SF1">
    <property type="entry name" value="FATTY ACID REPRESSION MUTANT PROTEIN 2-RELATED"/>
    <property type="match status" value="1"/>
</dbReference>
<keyword evidence="9" id="KW-1185">Reference proteome</keyword>
<dbReference type="GO" id="GO:0005634">
    <property type="term" value="C:nucleus"/>
    <property type="evidence" value="ECO:0007669"/>
    <property type="project" value="UniProtKB-SubCell"/>
</dbReference>
<feature type="domain" description="Nitroreductase" evidence="7">
    <location>
        <begin position="16"/>
        <end position="187"/>
    </location>
</feature>
<dbReference type="PANTHER" id="PTHR43035">
    <property type="entry name" value="FATTY ACID REPRESSION MUTANT PROTEIN 2-RELATED"/>
    <property type="match status" value="1"/>
</dbReference>
<keyword evidence="6" id="KW-0539">Nucleus</keyword>
<dbReference type="GO" id="GO:0034599">
    <property type="term" value="P:cellular response to oxidative stress"/>
    <property type="evidence" value="ECO:0007669"/>
    <property type="project" value="InterPro"/>
</dbReference>
<dbReference type="InterPro" id="IPR033877">
    <property type="entry name" value="Frm2/Hbn1"/>
</dbReference>
<dbReference type="InterPro" id="IPR000415">
    <property type="entry name" value="Nitroreductase-like"/>
</dbReference>
<keyword evidence="5" id="KW-0560">Oxidoreductase</keyword>
<protein>
    <submittedName>
        <fullName evidence="8">Nitroreductase-like protein</fullName>
    </submittedName>
</protein>
<evidence type="ECO:0000256" key="2">
    <source>
        <dbReference type="ARBA" id="ARBA00004496"/>
    </source>
</evidence>
<evidence type="ECO:0000256" key="1">
    <source>
        <dbReference type="ARBA" id="ARBA00004123"/>
    </source>
</evidence>
<dbReference type="Proteomes" id="UP001182556">
    <property type="component" value="Unassembled WGS sequence"/>
</dbReference>
<dbReference type="CDD" id="cd02140">
    <property type="entry name" value="Frm2-like"/>
    <property type="match status" value="1"/>
</dbReference>
<comment type="subcellular location">
    <subcellularLocation>
        <location evidence="2">Cytoplasm</location>
    </subcellularLocation>
    <subcellularLocation>
        <location evidence="1">Nucleus</location>
    </subcellularLocation>
</comment>
<dbReference type="AlphaFoldDB" id="A0AAD9FU43"/>
<dbReference type="InterPro" id="IPR029479">
    <property type="entry name" value="Nitroreductase"/>
</dbReference>
<evidence type="ECO:0000259" key="7">
    <source>
        <dbReference type="Pfam" id="PF00881"/>
    </source>
</evidence>
<gene>
    <name evidence="8" type="ORF">DB88DRAFT_521346</name>
</gene>
<dbReference type="GO" id="GO:0016491">
    <property type="term" value="F:oxidoreductase activity"/>
    <property type="evidence" value="ECO:0007669"/>
    <property type="project" value="UniProtKB-KW"/>
</dbReference>
<dbReference type="EMBL" id="JAODAN010000002">
    <property type="protein sequence ID" value="KAK1926224.1"/>
    <property type="molecule type" value="Genomic_DNA"/>
</dbReference>
<dbReference type="Pfam" id="PF00881">
    <property type="entry name" value="Nitroreductase"/>
    <property type="match status" value="1"/>
</dbReference>
<proteinExistence type="inferred from homology"/>
<dbReference type="GO" id="GO:0005737">
    <property type="term" value="C:cytoplasm"/>
    <property type="evidence" value="ECO:0007669"/>
    <property type="project" value="UniProtKB-SubCell"/>
</dbReference>
<evidence type="ECO:0000256" key="3">
    <source>
        <dbReference type="ARBA" id="ARBA00007118"/>
    </source>
</evidence>
<comment type="caution">
    <text evidence="8">The sequence shown here is derived from an EMBL/GenBank/DDBJ whole genome shotgun (WGS) entry which is preliminary data.</text>
</comment>
<dbReference type="FunFam" id="3.40.109.10:FF:000001">
    <property type="entry name" value="Nitroreductase family"/>
    <property type="match status" value="1"/>
</dbReference>
<evidence type="ECO:0000313" key="8">
    <source>
        <dbReference type="EMBL" id="KAK1926224.1"/>
    </source>
</evidence>
<accession>A0AAD9FU43</accession>
<reference evidence="8" key="1">
    <citation type="submission" date="2023-02" db="EMBL/GenBank/DDBJ databases">
        <title>Identification and recombinant expression of a fungal hydrolase from Papiliotrema laurentii that hydrolyzes apple cutin and clears colloidal polyester polyurethane.</title>
        <authorList>
            <consortium name="DOE Joint Genome Institute"/>
            <person name="Roman V.A."/>
            <person name="Bojanowski C."/>
            <person name="Crable B.R."/>
            <person name="Wagner D.N."/>
            <person name="Hung C.S."/>
            <person name="Nadeau L.J."/>
            <person name="Schratz L."/>
            <person name="Haridas S."/>
            <person name="Pangilinan J."/>
            <person name="Lipzen A."/>
            <person name="Na H."/>
            <person name="Yan M."/>
            <person name="Ng V."/>
            <person name="Grigoriev I.V."/>
            <person name="Spatafora J.W."/>
            <person name="Barlow D."/>
            <person name="Biffinger J."/>
            <person name="Kelley-Loughnane N."/>
            <person name="Varaljay V.A."/>
            <person name="Crookes-Goodson W.J."/>
        </authorList>
    </citation>
    <scope>NUCLEOTIDE SEQUENCE</scope>
    <source>
        <strain evidence="8">5307AH</strain>
    </source>
</reference>
<sequence>MTIPADSSAFLDAVEARRSYTAIGNTSPIPDEKLKAIIEHAVKYTPTAFNMQSSRVVLVTGQKHQDLWKMIESTYLAVVGDNEEQIKMTKARVASFLNGYGTILTFEDNAVINGFSGNMPALAKVFPVWAENQAGMLQYVLWAALAKEGLGVSLQHYAAYSAETSAEIAKLLDVPQSWQNTGIMPFGVPTGAPGNPARPKTFQPVEDRVKIIS</sequence>
<organism evidence="8 9">
    <name type="scientific">Papiliotrema laurentii</name>
    <name type="common">Cryptococcus laurentii</name>
    <dbReference type="NCBI Taxonomy" id="5418"/>
    <lineage>
        <taxon>Eukaryota</taxon>
        <taxon>Fungi</taxon>
        <taxon>Dikarya</taxon>
        <taxon>Basidiomycota</taxon>
        <taxon>Agaricomycotina</taxon>
        <taxon>Tremellomycetes</taxon>
        <taxon>Tremellales</taxon>
        <taxon>Rhynchogastremaceae</taxon>
        <taxon>Papiliotrema</taxon>
    </lineage>
</organism>
<keyword evidence="4" id="KW-0963">Cytoplasm</keyword>
<comment type="similarity">
    <text evidence="3">Belongs to the nitroreductase family.</text>
</comment>
<dbReference type="SUPFAM" id="SSF55469">
    <property type="entry name" value="FMN-dependent nitroreductase-like"/>
    <property type="match status" value="1"/>
</dbReference>
<dbReference type="Gene3D" id="3.40.109.10">
    <property type="entry name" value="NADH Oxidase"/>
    <property type="match status" value="1"/>
</dbReference>
<evidence type="ECO:0000256" key="4">
    <source>
        <dbReference type="ARBA" id="ARBA00022490"/>
    </source>
</evidence>
<evidence type="ECO:0000256" key="5">
    <source>
        <dbReference type="ARBA" id="ARBA00023002"/>
    </source>
</evidence>
<evidence type="ECO:0000256" key="6">
    <source>
        <dbReference type="ARBA" id="ARBA00023242"/>
    </source>
</evidence>
<evidence type="ECO:0000313" key="9">
    <source>
        <dbReference type="Proteomes" id="UP001182556"/>
    </source>
</evidence>